<organism evidence="1 2">
    <name type="scientific">Trichinella zimbabwensis</name>
    <dbReference type="NCBI Taxonomy" id="268475"/>
    <lineage>
        <taxon>Eukaryota</taxon>
        <taxon>Metazoa</taxon>
        <taxon>Ecdysozoa</taxon>
        <taxon>Nematoda</taxon>
        <taxon>Enoplea</taxon>
        <taxon>Dorylaimia</taxon>
        <taxon>Trichinellida</taxon>
        <taxon>Trichinellidae</taxon>
        <taxon>Trichinella</taxon>
    </lineage>
</organism>
<reference evidence="1 2" key="1">
    <citation type="submission" date="2015-01" db="EMBL/GenBank/DDBJ databases">
        <title>Evolution of Trichinella species and genotypes.</title>
        <authorList>
            <person name="Korhonen P.K."/>
            <person name="Edoardo P."/>
            <person name="Giuseppe L.R."/>
            <person name="Gasser R.B."/>
        </authorList>
    </citation>
    <scope>NUCLEOTIDE SEQUENCE [LARGE SCALE GENOMIC DNA]</scope>
    <source>
        <strain evidence="1">ISS1029</strain>
    </source>
</reference>
<name>A0A0V1HYN3_9BILA</name>
<dbReference type="EMBL" id="JYDP01000018">
    <property type="protein sequence ID" value="KRZ15319.1"/>
    <property type="molecule type" value="Genomic_DNA"/>
</dbReference>
<dbReference type="Proteomes" id="UP000055024">
    <property type="component" value="Unassembled WGS sequence"/>
</dbReference>
<gene>
    <name evidence="1" type="ORF">T11_15260</name>
</gene>
<sequence>MQILECRVFSVIKEDSYIEAVGNTKLFKFPSLKLFLIDSPINIVFQSLNGIGQLIGHHA</sequence>
<accession>A0A0V1HYN3</accession>
<proteinExistence type="predicted"/>
<comment type="caution">
    <text evidence="1">The sequence shown here is derived from an EMBL/GenBank/DDBJ whole genome shotgun (WGS) entry which is preliminary data.</text>
</comment>
<evidence type="ECO:0000313" key="1">
    <source>
        <dbReference type="EMBL" id="KRZ15319.1"/>
    </source>
</evidence>
<dbReference type="AlphaFoldDB" id="A0A0V1HYN3"/>
<evidence type="ECO:0000313" key="2">
    <source>
        <dbReference type="Proteomes" id="UP000055024"/>
    </source>
</evidence>
<protein>
    <submittedName>
        <fullName evidence="1">Uncharacterized protein</fullName>
    </submittedName>
</protein>
<keyword evidence="2" id="KW-1185">Reference proteome</keyword>